<dbReference type="GO" id="GO:0046872">
    <property type="term" value="F:metal ion binding"/>
    <property type="evidence" value="ECO:0007669"/>
    <property type="project" value="UniProtKB-KW"/>
</dbReference>
<keyword evidence="3 5" id="KW-0408">Iron</keyword>
<dbReference type="PIRSF" id="PIRSF004762">
    <property type="entry name" value="CHP00423"/>
    <property type="match status" value="1"/>
</dbReference>
<keyword evidence="5" id="KW-0004">4Fe-4S</keyword>
<sequence length="347" mass="39157">MNTNKTLIKKLNDQGTLAHDELYQLLTAMDDSDAQYLYQLARVKREAVYGKDVYLRGLIEFSNYCKNDCRYCGIRASNDRAERYRLSAQEIIDCANTGYDLGFRTVVLQSGEDLSFSDDDICAIVSAIKAHHPDLAITLSIGEKEKESYQKYFEAGAERYLLRQETSNPDHYAYLHPASLSLAHRKQCLEDLKEIGYQVGCGIMVGSPHQTFDHIIEDLYYMKDFNPQMVGIGPFIAHKDTPFRNEPNGTLEDTLHLLGIIRLMLPHVLLPATTALGTIDPLGREKGILAGANVVMPNLSPRSVRRKYMLYDGKICTGEEAAKCHACMERRIAKTGYQVVPSRGDYR</sequence>
<keyword evidence="9" id="KW-1185">Reference proteome</keyword>
<dbReference type="PANTHER" id="PTHR43726:SF1">
    <property type="entry name" value="BIOTIN SYNTHASE"/>
    <property type="match status" value="1"/>
</dbReference>
<feature type="binding site" evidence="6">
    <location>
        <position position="185"/>
    </location>
    <ligand>
        <name>S-adenosyl-L-methionine</name>
        <dbReference type="ChEBI" id="CHEBI:59789"/>
    </ligand>
</feature>
<gene>
    <name evidence="8" type="primary">bioB</name>
    <name evidence="8" type="ORF">SG0102_13140</name>
</gene>
<dbReference type="SFLD" id="SFLDG01280">
    <property type="entry name" value="HydE/PylB-like"/>
    <property type="match status" value="1"/>
</dbReference>
<feature type="binding site" evidence="6">
    <location>
        <position position="165"/>
    </location>
    <ligand>
        <name>S-adenosyl-L-methionine</name>
        <dbReference type="ChEBI" id="CHEBI:59789"/>
    </ligand>
</feature>
<reference evidence="8 9" key="1">
    <citation type="submission" date="2018-11" db="EMBL/GenBank/DDBJ databases">
        <title>Novel Erysipelotrichaceae bacterium isolated from small intestine of a swine.</title>
        <authorList>
            <person name="Kim J.S."/>
            <person name="Choe H."/>
            <person name="Lee Y.R."/>
            <person name="Kim K.M."/>
            <person name="Park D.S."/>
        </authorList>
    </citation>
    <scope>NUCLEOTIDE SEQUENCE [LARGE SCALE GENOMIC DNA]</scope>
    <source>
        <strain evidence="8 9">SG0102</strain>
    </source>
</reference>
<dbReference type="CDD" id="cd01335">
    <property type="entry name" value="Radical_SAM"/>
    <property type="match status" value="1"/>
</dbReference>
<dbReference type="AlphaFoldDB" id="A0A3G9J5K4"/>
<dbReference type="Gene3D" id="3.20.20.70">
    <property type="entry name" value="Aldolase class I"/>
    <property type="match status" value="1"/>
</dbReference>
<evidence type="ECO:0000256" key="4">
    <source>
        <dbReference type="ARBA" id="ARBA00023014"/>
    </source>
</evidence>
<dbReference type="RefSeq" id="WP_125119253.1">
    <property type="nucleotide sequence ID" value="NZ_AP019309.1"/>
</dbReference>
<organism evidence="8 9">
    <name type="scientific">Intestinibaculum porci</name>
    <dbReference type="NCBI Taxonomy" id="2487118"/>
    <lineage>
        <taxon>Bacteria</taxon>
        <taxon>Bacillati</taxon>
        <taxon>Bacillota</taxon>
        <taxon>Erysipelotrichia</taxon>
        <taxon>Erysipelotrichales</taxon>
        <taxon>Erysipelotrichaceae</taxon>
        <taxon>Intestinibaculum</taxon>
    </lineage>
</organism>
<dbReference type="OrthoDB" id="9775764at2"/>
<evidence type="ECO:0000256" key="6">
    <source>
        <dbReference type="PIRSR" id="PIRSR004762-2"/>
    </source>
</evidence>
<evidence type="ECO:0000256" key="1">
    <source>
        <dbReference type="ARBA" id="ARBA00022691"/>
    </source>
</evidence>
<dbReference type="EMBL" id="AP019309">
    <property type="protein sequence ID" value="BBH26380.1"/>
    <property type="molecule type" value="Genomic_DNA"/>
</dbReference>
<evidence type="ECO:0000259" key="7">
    <source>
        <dbReference type="PROSITE" id="PS51918"/>
    </source>
</evidence>
<name>A0A3G9J5K4_9FIRM</name>
<evidence type="ECO:0000256" key="5">
    <source>
        <dbReference type="PIRSR" id="PIRSR004762-1"/>
    </source>
</evidence>
<dbReference type="NCBIfam" id="TIGR03956">
    <property type="entry name" value="rSAM_HydE"/>
    <property type="match status" value="1"/>
</dbReference>
<proteinExistence type="predicted"/>
<dbReference type="GO" id="GO:0051539">
    <property type="term" value="F:4 iron, 4 sulfur cluster binding"/>
    <property type="evidence" value="ECO:0007669"/>
    <property type="project" value="UniProtKB-KW"/>
</dbReference>
<dbReference type="InterPro" id="IPR058240">
    <property type="entry name" value="rSAM_sf"/>
</dbReference>
<dbReference type="InterPro" id="IPR013785">
    <property type="entry name" value="Aldolase_TIM"/>
</dbReference>
<comment type="cofactor">
    <cofactor evidence="5">
        <name>[4Fe-4S] cluster</name>
        <dbReference type="ChEBI" id="CHEBI:49883"/>
    </cofactor>
    <text evidence="5">Binds 1 [4Fe-4S] cluster. The cluster is coordinated with 3 cysteines and an exchangeable S-adenosyl-L-methionine.</text>
</comment>
<dbReference type="SMART" id="SM00729">
    <property type="entry name" value="Elp3"/>
    <property type="match status" value="1"/>
</dbReference>
<protein>
    <submittedName>
        <fullName evidence="8">[FeFe] hydrogenase H-cluster radical SAM maturase HydE</fullName>
    </submittedName>
</protein>
<feature type="binding site" evidence="5">
    <location>
        <position position="69"/>
    </location>
    <ligand>
        <name>[4Fe-4S] cluster</name>
        <dbReference type="ChEBI" id="CHEBI:49883"/>
        <note>4Fe-4S-S-AdoMet</note>
    </ligand>
</feature>
<dbReference type="KEGG" id="ebm:SG0102_13140"/>
<feature type="domain" description="Radical SAM core" evidence="7">
    <location>
        <begin position="51"/>
        <end position="273"/>
    </location>
</feature>
<dbReference type="InterPro" id="IPR007197">
    <property type="entry name" value="rSAM"/>
</dbReference>
<dbReference type="Proteomes" id="UP000268059">
    <property type="component" value="Chromosome"/>
</dbReference>
<dbReference type="PROSITE" id="PS51918">
    <property type="entry name" value="RADICAL_SAM"/>
    <property type="match status" value="1"/>
</dbReference>
<dbReference type="Pfam" id="PF04055">
    <property type="entry name" value="Radical_SAM"/>
    <property type="match status" value="1"/>
</dbReference>
<keyword evidence="4 5" id="KW-0411">Iron-sulfur</keyword>
<dbReference type="SUPFAM" id="SSF102114">
    <property type="entry name" value="Radical SAM enzymes"/>
    <property type="match status" value="1"/>
</dbReference>
<dbReference type="SFLD" id="SFLDG01060">
    <property type="entry name" value="BATS_domain_containing"/>
    <property type="match status" value="1"/>
</dbReference>
<evidence type="ECO:0000256" key="2">
    <source>
        <dbReference type="ARBA" id="ARBA00022723"/>
    </source>
</evidence>
<dbReference type="PANTHER" id="PTHR43726">
    <property type="entry name" value="3-METHYLORNITHINE SYNTHASE"/>
    <property type="match status" value="1"/>
</dbReference>
<feature type="binding site" evidence="5">
    <location>
        <position position="72"/>
    </location>
    <ligand>
        <name>[4Fe-4S] cluster</name>
        <dbReference type="ChEBI" id="CHEBI:49883"/>
        <note>4Fe-4S-S-AdoMet</note>
    </ligand>
</feature>
<dbReference type="SFLD" id="SFLDF00348">
    <property type="entry name" value="FeFe_hydrogenase_maturase_(Hyd"/>
    <property type="match status" value="1"/>
</dbReference>
<dbReference type="InterPro" id="IPR006638">
    <property type="entry name" value="Elp3/MiaA/NifB-like_rSAM"/>
</dbReference>
<dbReference type="GO" id="GO:0016740">
    <property type="term" value="F:transferase activity"/>
    <property type="evidence" value="ECO:0007669"/>
    <property type="project" value="TreeGrafter"/>
</dbReference>
<dbReference type="InParanoid" id="A0A3G9J5K4"/>
<keyword evidence="1 5" id="KW-0949">S-adenosyl-L-methionine</keyword>
<keyword evidence="2" id="KW-0479">Metal-binding</keyword>
<evidence type="ECO:0000313" key="8">
    <source>
        <dbReference type="EMBL" id="BBH26380.1"/>
    </source>
</evidence>
<dbReference type="InterPro" id="IPR034422">
    <property type="entry name" value="HydE/PylB-like"/>
</dbReference>
<feature type="binding site" evidence="5">
    <location>
        <position position="65"/>
    </location>
    <ligand>
        <name>[4Fe-4S] cluster</name>
        <dbReference type="ChEBI" id="CHEBI:49883"/>
        <note>4Fe-4S-S-AdoMet</note>
    </ligand>
</feature>
<feature type="binding site" evidence="6">
    <location>
        <position position="140"/>
    </location>
    <ligand>
        <name>(3R)-3-methyl-D-ornithine</name>
        <dbReference type="ChEBI" id="CHEBI:64642"/>
    </ligand>
</feature>
<dbReference type="InterPro" id="IPR024021">
    <property type="entry name" value="FeFe-hyd_HydE_rSAM"/>
</dbReference>
<dbReference type="SFLD" id="SFLDS00029">
    <property type="entry name" value="Radical_SAM"/>
    <property type="match status" value="1"/>
</dbReference>
<evidence type="ECO:0000256" key="3">
    <source>
        <dbReference type="ARBA" id="ARBA00023004"/>
    </source>
</evidence>
<accession>A0A3G9J5K4</accession>
<evidence type="ECO:0000313" key="9">
    <source>
        <dbReference type="Proteomes" id="UP000268059"/>
    </source>
</evidence>